<dbReference type="AlphaFoldDB" id="A0A7X3FGH5"/>
<protein>
    <submittedName>
        <fullName evidence="1">Uncharacterized protein</fullName>
    </submittedName>
</protein>
<dbReference type="Pfam" id="PF26325">
    <property type="entry name" value="YhjD"/>
    <property type="match status" value="1"/>
</dbReference>
<proteinExistence type="predicted"/>
<evidence type="ECO:0000313" key="1">
    <source>
        <dbReference type="EMBL" id="MVO99215.1"/>
    </source>
</evidence>
<keyword evidence="2" id="KW-1185">Reference proteome</keyword>
<dbReference type="Proteomes" id="UP000490800">
    <property type="component" value="Unassembled WGS sequence"/>
</dbReference>
<accession>A0A7X3FGH5</accession>
<name>A0A7X3FGH5_9BACL</name>
<dbReference type="OrthoDB" id="2644100at2"/>
<organism evidence="1 2">
    <name type="scientific">Paenibacillus lutrae</name>
    <dbReference type="NCBI Taxonomy" id="2078573"/>
    <lineage>
        <taxon>Bacteria</taxon>
        <taxon>Bacillati</taxon>
        <taxon>Bacillota</taxon>
        <taxon>Bacilli</taxon>
        <taxon>Bacillales</taxon>
        <taxon>Paenibacillaceae</taxon>
        <taxon>Paenibacillus</taxon>
    </lineage>
</organism>
<evidence type="ECO:0000313" key="2">
    <source>
        <dbReference type="Proteomes" id="UP000490800"/>
    </source>
</evidence>
<dbReference type="EMBL" id="RHLK01000003">
    <property type="protein sequence ID" value="MVO99215.1"/>
    <property type="molecule type" value="Genomic_DNA"/>
</dbReference>
<sequence>MLLPEHREALIQRRKEHPEQRSQMAVLEELVLIKNYAILPIMLTVVETSLRKTQTQVTDNALKKLYLVAANILIDRIVRDISETKKLLREQGIKVYEDEKIDGNLRVKFICRGYEDDIAIVRDVVKSEISIKIQRYIEEIAQQLSARGKS</sequence>
<dbReference type="InterPro" id="IPR058600">
    <property type="entry name" value="YhjD-like"/>
</dbReference>
<comment type="caution">
    <text evidence="1">The sequence shown here is derived from an EMBL/GenBank/DDBJ whole genome shotgun (WGS) entry which is preliminary data.</text>
</comment>
<reference evidence="1 2" key="1">
    <citation type="journal article" date="2019" name="Microorganisms">
        <title>Paenibacillus lutrae sp. nov., A Chitinolytic Species Isolated from A River Otter in Castril Natural Park, Granada, Spain.</title>
        <authorList>
            <person name="Rodriguez M."/>
            <person name="Reina J.C."/>
            <person name="Bejar V."/>
            <person name="Llamas I."/>
        </authorList>
    </citation>
    <scope>NUCLEOTIDE SEQUENCE [LARGE SCALE GENOMIC DNA]</scope>
    <source>
        <strain evidence="1 2">N10</strain>
    </source>
</reference>
<gene>
    <name evidence="1" type="ORF">EDM21_06690</name>
</gene>